<reference evidence="2" key="1">
    <citation type="submission" date="2017-06" db="EMBL/GenBank/DDBJ databases">
        <authorList>
            <person name="Varghese N."/>
            <person name="Submissions S."/>
        </authorList>
    </citation>
    <scope>NUCLEOTIDE SEQUENCE [LARGE SCALE GENOMIC DNA]</scope>
    <source>
        <strain evidence="2">DSM 44485</strain>
    </source>
</reference>
<evidence type="ECO:0000313" key="1">
    <source>
        <dbReference type="EMBL" id="SNR47255.1"/>
    </source>
</evidence>
<dbReference type="EMBL" id="FZNP01000003">
    <property type="protein sequence ID" value="SNR47255.1"/>
    <property type="molecule type" value="Genomic_DNA"/>
</dbReference>
<organism evidence="1 2">
    <name type="scientific">Actinomadura mexicana</name>
    <dbReference type="NCBI Taxonomy" id="134959"/>
    <lineage>
        <taxon>Bacteria</taxon>
        <taxon>Bacillati</taxon>
        <taxon>Actinomycetota</taxon>
        <taxon>Actinomycetes</taxon>
        <taxon>Streptosporangiales</taxon>
        <taxon>Thermomonosporaceae</taxon>
        <taxon>Actinomadura</taxon>
    </lineage>
</organism>
<proteinExistence type="predicted"/>
<dbReference type="AlphaFoldDB" id="A0A238WL19"/>
<protein>
    <submittedName>
        <fullName evidence="1">Uncharacterized protein</fullName>
    </submittedName>
</protein>
<evidence type="ECO:0000313" key="2">
    <source>
        <dbReference type="Proteomes" id="UP000198420"/>
    </source>
</evidence>
<keyword evidence="2" id="KW-1185">Reference proteome</keyword>
<name>A0A238WL19_9ACTN</name>
<dbReference type="Proteomes" id="UP000198420">
    <property type="component" value="Unassembled WGS sequence"/>
</dbReference>
<gene>
    <name evidence="1" type="ORF">SAMN06265355_10324</name>
</gene>
<sequence length="36" mass="4029">MTYSGVYRLPPEARTVDIDFPWSGQEGLRMKGIAVS</sequence>
<accession>A0A238WL19</accession>